<accession>A0A8H3QEZ5</accession>
<protein>
    <submittedName>
        <fullName evidence="1">Kinase-like domain-containing protein</fullName>
    </submittedName>
</protein>
<name>A0A8H3QEZ5_9GLOM</name>
<sequence>MGSFVKSIKKLIKSCDCDRECNAKRFKKNFKKWTSGNDHIDKLIQDIQLSDHSYNTCQALEWIPHNRFYDIEFIDDDEDSKLYKAKWIDGYINEWDNKHQTWRRKDQNGLVGLISLKNIDVILEYINKFRKDCRLFYGITQDSETRNYMIVAITCEECNNICSGKFFKLNFRNWTSGNDHIDKFIQDTQLSAHVDNEVFKKVLEWIPYNRFYNIEYIEKDGFDEVYRARWIDGYIYKWNYRQQNWERKDRNIFVNFKSLDNPEDITLEFINKAITVPHKVYGITQNPATKNYLMIWNEICENCNYICNASRFKLNFINWTSEWIPYDRFYDTEYIEKDGFNKVYKARWIDGYIYKWDYRLQNWKRKNHNMLVNFICLNDPADISLEFIDKTITVPHKVYGITQYPETKDYMIVWSEICEKCNCICNASYFKLNFVNWTSGNNYIDEFIQNTQLSAHQDLSKALEWIPYDKFYNIGCVIISGFNMVYRVKWIDGYIYKWDCMQQNWERKEQNRFVNVKSLGDLAEVTLETIRMAITVPHKVYGITQHPFTGKYMMVLSEICKDLDEVADVTLEIINKVITVPHKIYGITQNPKTKNYKIVWNEICEKCDCICYASRFKLNFTNWTSGNNHIDKFIQDAQLSTHKDLSKALEWIPYDKLYNVEYISKDGFDNKVYRARWIDGHIDEWNDKQQNWKRKDQNMSVILKRLCNSTDIMLEFTINEIIAATCKVYGITQDPETKNHMVVLNEIKIHNSGLIYRDFHSLLNQVSNANAYCITY</sequence>
<dbReference type="Proteomes" id="UP000615446">
    <property type="component" value="Unassembled WGS sequence"/>
</dbReference>
<keyword evidence="1" id="KW-0418">Kinase</keyword>
<dbReference type="Gene3D" id="1.10.10.1010">
    <property type="entry name" value="Intein homing endonuclease, domain IV"/>
    <property type="match status" value="5"/>
</dbReference>
<comment type="caution">
    <text evidence="1">The sequence shown here is derived from an EMBL/GenBank/DDBJ whole genome shotgun (WGS) entry which is preliminary data.</text>
</comment>
<evidence type="ECO:0000313" key="1">
    <source>
        <dbReference type="EMBL" id="GES77253.1"/>
    </source>
</evidence>
<keyword evidence="1" id="KW-0808">Transferase</keyword>
<reference evidence="1" key="1">
    <citation type="submission" date="2019-10" db="EMBL/GenBank/DDBJ databases">
        <title>Conservation and host-specific expression of non-tandemly repeated heterogenous ribosome RNA gene in arbuscular mycorrhizal fungi.</title>
        <authorList>
            <person name="Maeda T."/>
            <person name="Kobayashi Y."/>
            <person name="Nakagawa T."/>
            <person name="Ezawa T."/>
            <person name="Yamaguchi K."/>
            <person name="Bino T."/>
            <person name="Nishimoto Y."/>
            <person name="Shigenobu S."/>
            <person name="Kawaguchi M."/>
        </authorList>
    </citation>
    <scope>NUCLEOTIDE SEQUENCE</scope>
    <source>
        <strain evidence="1">HR1</strain>
    </source>
</reference>
<gene>
    <name evidence="1" type="ORF">RCL2_000463700</name>
</gene>
<proteinExistence type="predicted"/>
<evidence type="ECO:0000313" key="2">
    <source>
        <dbReference type="Proteomes" id="UP000615446"/>
    </source>
</evidence>
<organism evidence="1 2">
    <name type="scientific">Rhizophagus clarus</name>
    <dbReference type="NCBI Taxonomy" id="94130"/>
    <lineage>
        <taxon>Eukaryota</taxon>
        <taxon>Fungi</taxon>
        <taxon>Fungi incertae sedis</taxon>
        <taxon>Mucoromycota</taxon>
        <taxon>Glomeromycotina</taxon>
        <taxon>Glomeromycetes</taxon>
        <taxon>Glomerales</taxon>
        <taxon>Glomeraceae</taxon>
        <taxon>Rhizophagus</taxon>
    </lineage>
</organism>
<dbReference type="GO" id="GO:0016301">
    <property type="term" value="F:kinase activity"/>
    <property type="evidence" value="ECO:0007669"/>
    <property type="project" value="UniProtKB-KW"/>
</dbReference>
<dbReference type="EMBL" id="BLAL01000030">
    <property type="protein sequence ID" value="GES77253.1"/>
    <property type="molecule type" value="Genomic_DNA"/>
</dbReference>
<dbReference type="AlphaFoldDB" id="A0A8H3QEZ5"/>